<reference evidence="15" key="1">
    <citation type="submission" date="2021-01" db="EMBL/GenBank/DDBJ databases">
        <authorList>
            <person name="Corre E."/>
            <person name="Pelletier E."/>
            <person name="Niang G."/>
            <person name="Scheremetjew M."/>
            <person name="Finn R."/>
            <person name="Kale V."/>
            <person name="Holt S."/>
            <person name="Cochrane G."/>
            <person name="Meng A."/>
            <person name="Brown T."/>
            <person name="Cohen L."/>
        </authorList>
    </citation>
    <scope>NUCLEOTIDE SEQUENCE</scope>
    <source>
        <strain evidence="15">WS</strain>
    </source>
</reference>
<dbReference type="InterPro" id="IPR056159">
    <property type="entry name" value="Beta-prop_IFT121_TULP_N"/>
</dbReference>
<dbReference type="GO" id="GO:1905515">
    <property type="term" value="P:non-motile cilium assembly"/>
    <property type="evidence" value="ECO:0007669"/>
    <property type="project" value="TreeGrafter"/>
</dbReference>
<dbReference type="FunFam" id="1.25.40.470:FF:000004">
    <property type="entry name" value="WD repeat-containing protein 35"/>
    <property type="match status" value="1"/>
</dbReference>
<dbReference type="InterPro" id="IPR039857">
    <property type="entry name" value="Ift122/121"/>
</dbReference>
<dbReference type="Pfam" id="PF23145">
    <property type="entry name" value="Zf_2nd_IFT121"/>
    <property type="match status" value="1"/>
</dbReference>
<name>A0A7S1KLL8_9EUKA</name>
<dbReference type="PANTHER" id="PTHR12764">
    <property type="entry name" value="WD REPEAT DOMAIN-RELATED"/>
    <property type="match status" value="1"/>
</dbReference>
<dbReference type="InterPro" id="IPR017233">
    <property type="entry name" value="WDR35"/>
</dbReference>
<feature type="domain" description="IFT121-like TPR repeats" evidence="14">
    <location>
        <begin position="976"/>
        <end position="1074"/>
    </location>
</feature>
<dbReference type="InterPro" id="IPR011990">
    <property type="entry name" value="TPR-like_helical_dom_sf"/>
</dbReference>
<dbReference type="GO" id="GO:0097730">
    <property type="term" value="C:non-motile cilium"/>
    <property type="evidence" value="ECO:0007669"/>
    <property type="project" value="TreeGrafter"/>
</dbReference>
<keyword evidence="2" id="KW-0963">Cytoplasm</keyword>
<dbReference type="SUPFAM" id="SSF101908">
    <property type="entry name" value="Putative isomerase YbhE"/>
    <property type="match status" value="1"/>
</dbReference>
<keyword evidence="4" id="KW-0677">Repeat</keyword>
<feature type="domain" description="IFT121 second beta-propeller" evidence="12">
    <location>
        <begin position="292"/>
        <end position="629"/>
    </location>
</feature>
<evidence type="ECO:0000259" key="13">
    <source>
        <dbReference type="Pfam" id="PF24797"/>
    </source>
</evidence>
<organism evidence="15">
    <name type="scientific">Percolomonas cosmopolitus</name>
    <dbReference type="NCBI Taxonomy" id="63605"/>
    <lineage>
        <taxon>Eukaryota</taxon>
        <taxon>Discoba</taxon>
        <taxon>Heterolobosea</taxon>
        <taxon>Tetramitia</taxon>
        <taxon>Eutetramitia</taxon>
        <taxon>Percolomonadidae</taxon>
        <taxon>Percolomonas</taxon>
    </lineage>
</organism>
<dbReference type="SUPFAM" id="SSF48452">
    <property type="entry name" value="TPR-like"/>
    <property type="match status" value="1"/>
</dbReference>
<comment type="subcellular location">
    <subcellularLocation>
        <location evidence="1">Cytoplasm</location>
        <location evidence="1">Cytoskeleton</location>
        <location evidence="1">Cilium basal body</location>
    </subcellularLocation>
</comment>
<dbReference type="InterPro" id="IPR001680">
    <property type="entry name" value="WD40_rpt"/>
</dbReference>
<dbReference type="PROSITE" id="PS50294">
    <property type="entry name" value="WD_REPEATS_REGION"/>
    <property type="match status" value="1"/>
</dbReference>
<dbReference type="EMBL" id="HBGD01001275">
    <property type="protein sequence ID" value="CAD9077789.1"/>
    <property type="molecule type" value="Transcribed_RNA"/>
</dbReference>
<keyword evidence="5" id="KW-0970">Cilium biogenesis/degradation</keyword>
<evidence type="ECO:0000256" key="9">
    <source>
        <dbReference type="PROSITE-ProRule" id="PRU00221"/>
    </source>
</evidence>
<dbReference type="Pfam" id="PF25768">
    <property type="entry name" value="TPR_IFT121"/>
    <property type="match status" value="1"/>
</dbReference>
<keyword evidence="8" id="KW-0966">Cell projection</keyword>
<feature type="domain" description="IFT121/TULP4 N-terminal" evidence="13">
    <location>
        <begin position="1"/>
        <end position="287"/>
    </location>
</feature>
<evidence type="ECO:0000256" key="7">
    <source>
        <dbReference type="ARBA" id="ARBA00023212"/>
    </source>
</evidence>
<keyword evidence="6" id="KW-0969">Cilium</keyword>
<feature type="domain" description="IFT121-like zinc finger" evidence="10">
    <location>
        <begin position="1108"/>
        <end position="1148"/>
    </location>
</feature>
<evidence type="ECO:0000256" key="3">
    <source>
        <dbReference type="ARBA" id="ARBA00022574"/>
    </source>
</evidence>
<dbReference type="PROSITE" id="PS50082">
    <property type="entry name" value="WD_REPEATS_2"/>
    <property type="match status" value="1"/>
</dbReference>
<evidence type="ECO:0000256" key="5">
    <source>
        <dbReference type="ARBA" id="ARBA00022794"/>
    </source>
</evidence>
<evidence type="ECO:0000259" key="11">
    <source>
        <dbReference type="Pfam" id="PF23387"/>
    </source>
</evidence>
<dbReference type="GO" id="GO:0061512">
    <property type="term" value="P:protein localization to cilium"/>
    <property type="evidence" value="ECO:0007669"/>
    <property type="project" value="TreeGrafter"/>
</dbReference>
<evidence type="ECO:0000256" key="2">
    <source>
        <dbReference type="ARBA" id="ARBA00022490"/>
    </source>
</evidence>
<sequence>MNQSLKGHEGRVMVIAWNEDYRKLTSSDEKGLIIVWSLHQGQWVEEMINNRNKSFVRDLKWTSDGQKICIAYEDGMVIVGSVEGTRLWGKVLDSRLSHMEWSPDGKFILFGTLDGDILVHDSKTSLFLHKLKIYCLTGEGDSSANSQDDRQLCGIKWYDGSQGYEDLTAPTLAICYKNGRCQLMTNELDDKPILIDTALKATAIEWNKSGSVLAIAGLSEVQGGSLSEDMDTAGQKTVSVVQLYSSRGQHMRTLRTPGSAIHGISWEGNGLRLAIAVDAFVYFAIVRPDYKWGYFNGTLVYSFTKWERPEHCVVFWNSQTEERHIKYVKRLVNIKAAGDHCLLVTKAQDTFAPSANAANEKYVLILCNKRGSPVDSKIVSVEPKHVQMTKNYLIVASDSQVFVWNHNQTSEESDMGIPSIPKSALTDTSNAAQDDDDEHLFHIDDTSFKGKTSRHDATNDSIVAVTCRNNFLLIARETGTLHLYSLPHITLCSKFVLKCRPIMLSLNCDTTRLSVIDHTGLFTLFALEMKEKKKTKGTKSHTIYQLSKIQKLDIERKECWDMIWAEDNPELYAVMQKENLYVFRGTAPEEPRRSAGYLCEFNELKIQAALLDAIMMDPENPQKEHLVNFATKSLRDTRDLLETVSIEDDFQYVSDNPHPILWKLLAEAALEKHEFKISYRAFVMCNDYHGVQFIKYLKQLDDTNKQNAEILAYFRKFDQAEQVYQKMDRSDLAIELRQRVGDWFGVLSLLRETDGNDELVNEAYNRIGDYFADRQKWSQSVKYYPKSRNYEKLVECYFRLEDYRKLENLIDKLPEGSPLLAKIGQKFASVGIGENAVKAYLRGGDTETAVNTCVELNQWDKAVELAEKYKFGKIETLLYQYANHLVDKNKLPEAIELYQKANRNTDAAKLISRLASKAGKLDKQPSTAKKLYVMAALEIEEFRSGILNEGLQGEASNALEGLLKHDMSTGFDKTLDNAWHGAEAYHYFMLAQRQLYQRDIDAALNTAARLMSYDDILSIVDVYSLIALASYYAQDFSTCSHAFSKLECQEENTPLREQAEKLAVEIFTRHPPKQSKQVLRSHAQCLKCGTPAFDYESKCSGCSARFQSCVVTGRTIFKENHWTCTVCKHQALESAVYKYKTCPMCHSKR</sequence>
<accession>A0A7S1KLL8</accession>
<evidence type="ECO:0008006" key="16">
    <source>
        <dbReference type="Google" id="ProtNLM"/>
    </source>
</evidence>
<gene>
    <name evidence="15" type="ORF">PCOS0759_LOCUS1021</name>
</gene>
<dbReference type="PIRSF" id="PIRSF037536">
    <property type="entry name" value="WD_repeat_p35"/>
    <property type="match status" value="1"/>
</dbReference>
<dbReference type="InterPro" id="IPR056170">
    <property type="entry name" value="Znf_IFT121-like"/>
</dbReference>
<dbReference type="SUPFAM" id="SSF82171">
    <property type="entry name" value="DPP6 N-terminal domain-like"/>
    <property type="match status" value="1"/>
</dbReference>
<dbReference type="GO" id="GO:0030991">
    <property type="term" value="C:intraciliary transport particle A"/>
    <property type="evidence" value="ECO:0007669"/>
    <property type="project" value="TreeGrafter"/>
</dbReference>
<dbReference type="AlphaFoldDB" id="A0A7S1KLL8"/>
<dbReference type="PANTHER" id="PTHR12764:SF5">
    <property type="entry name" value="LD29485P"/>
    <property type="match status" value="1"/>
</dbReference>
<dbReference type="GO" id="GO:0035721">
    <property type="term" value="P:intraciliary retrograde transport"/>
    <property type="evidence" value="ECO:0007669"/>
    <property type="project" value="TreeGrafter"/>
</dbReference>
<evidence type="ECO:0000259" key="10">
    <source>
        <dbReference type="Pfam" id="PF23145"/>
    </source>
</evidence>
<keyword evidence="3 9" id="KW-0853">WD repeat</keyword>
<feature type="domain" description="IFT80/172/WDR35 TPR" evidence="11">
    <location>
        <begin position="661"/>
        <end position="749"/>
    </location>
</feature>
<dbReference type="InterPro" id="IPR015943">
    <property type="entry name" value="WD40/YVTN_repeat-like_dom_sf"/>
</dbReference>
<evidence type="ECO:0000256" key="8">
    <source>
        <dbReference type="ARBA" id="ARBA00023273"/>
    </source>
</evidence>
<dbReference type="InterPro" id="IPR056158">
    <property type="entry name" value="Beta-prop_IFT121_2nd"/>
</dbReference>
<evidence type="ECO:0000256" key="6">
    <source>
        <dbReference type="ARBA" id="ARBA00023069"/>
    </source>
</evidence>
<dbReference type="Gene3D" id="2.130.10.10">
    <property type="entry name" value="YVTN repeat-like/Quinoprotein amine dehydrogenase"/>
    <property type="match status" value="1"/>
</dbReference>
<dbReference type="InterPro" id="IPR057979">
    <property type="entry name" value="TPR_IFT121"/>
</dbReference>
<dbReference type="Pfam" id="PF24797">
    <property type="entry name" value="Beta-prop_WDR35_TULP_N"/>
    <property type="match status" value="1"/>
</dbReference>
<evidence type="ECO:0000313" key="15">
    <source>
        <dbReference type="EMBL" id="CAD9077789.1"/>
    </source>
</evidence>
<evidence type="ECO:0000256" key="1">
    <source>
        <dbReference type="ARBA" id="ARBA00004120"/>
    </source>
</evidence>
<dbReference type="Pfam" id="PF25170">
    <property type="entry name" value="TPR_WDR35"/>
    <property type="match status" value="1"/>
</dbReference>
<evidence type="ECO:0000259" key="12">
    <source>
        <dbReference type="Pfam" id="PF23390"/>
    </source>
</evidence>
<dbReference type="Pfam" id="PF23390">
    <property type="entry name" value="Beta-prop_WDR35_2nd"/>
    <property type="match status" value="1"/>
</dbReference>
<proteinExistence type="predicted"/>
<keyword evidence="7" id="KW-0206">Cytoskeleton</keyword>
<dbReference type="SMART" id="SM00320">
    <property type="entry name" value="WD40"/>
    <property type="match status" value="3"/>
</dbReference>
<dbReference type="Gene3D" id="1.25.40.470">
    <property type="match status" value="1"/>
</dbReference>
<feature type="repeat" description="WD" evidence="9">
    <location>
        <begin position="5"/>
        <end position="46"/>
    </location>
</feature>
<evidence type="ECO:0000259" key="14">
    <source>
        <dbReference type="Pfam" id="PF25768"/>
    </source>
</evidence>
<protein>
    <recommendedName>
        <fullName evidence="16">Anaphase-promoting complex subunit 4 WD40 domain-containing protein</fullName>
    </recommendedName>
</protein>
<evidence type="ECO:0000256" key="4">
    <source>
        <dbReference type="ARBA" id="ARBA00022737"/>
    </source>
</evidence>
<dbReference type="InterPro" id="IPR056157">
    <property type="entry name" value="TPR_IFT80_172_dom"/>
</dbReference>
<dbReference type="Pfam" id="PF23387">
    <property type="entry name" value="TPR_IFT80_172"/>
    <property type="match status" value="1"/>
</dbReference>
<dbReference type="InterPro" id="IPR057361">
    <property type="entry name" value="TPR_WDR35"/>
</dbReference>